<evidence type="ECO:0000256" key="12">
    <source>
        <dbReference type="ARBA" id="ARBA00023134"/>
    </source>
</evidence>
<feature type="transmembrane region" description="Helical" evidence="17">
    <location>
        <begin position="378"/>
        <end position="398"/>
    </location>
</feature>
<dbReference type="InterPro" id="IPR011640">
    <property type="entry name" value="Fe2_transport_prot_B_C"/>
</dbReference>
<evidence type="ECO:0000256" key="1">
    <source>
        <dbReference type="ARBA" id="ARBA00003926"/>
    </source>
</evidence>
<dbReference type="Pfam" id="PF17910">
    <property type="entry name" value="FeoB_Cyto"/>
    <property type="match status" value="1"/>
</dbReference>
<evidence type="ECO:0000256" key="9">
    <source>
        <dbReference type="ARBA" id="ARBA00022989"/>
    </source>
</evidence>
<proteinExistence type="inferred from homology"/>
<dbReference type="GO" id="GO:0015093">
    <property type="term" value="F:ferrous iron transmembrane transporter activity"/>
    <property type="evidence" value="ECO:0007669"/>
    <property type="project" value="UniProtKB-UniRule"/>
</dbReference>
<dbReference type="GO" id="GO:0046872">
    <property type="term" value="F:metal ion binding"/>
    <property type="evidence" value="ECO:0007669"/>
    <property type="project" value="UniProtKB-KW"/>
</dbReference>
<evidence type="ECO:0000256" key="7">
    <source>
        <dbReference type="ARBA" id="ARBA00022692"/>
    </source>
</evidence>
<sequence length="661" mass="74145">MRVALVGNQNSGKTTLFNLLTGTNQKVGNWPGVTIERKVGTIRGTDFEIVDLPGIYSLSPYSIEEAISRRFLFEENVDLILNIIDSTSIERSLYLTTQLLELNIPVLIALNMSDIADKRGIKIDLHTLEEKLDTTIISISALKKTNVFNLIQYIKRQDYRKNYYTHIYDLHLEEAIKKLENLNETEHKRFLAVKLIEKDPLFNDFQNEESNQIIMDISKQYQRDMEQIIADERYRYIENIRDEAVSARKEQLTWTDRLDSVFLNRFFAIPIFMVIMFGVYYLAAGPVGGFTVEIVEDLMTTFGEWTSIWLNAIGASPWAVSLVVDGMIAGVGAILSFLPQLIILFLLISLLETTGYMSRIAFFLDRIFQKVGLSGKSLIPFIIGSGCSVPAILSARTINDETEKKMTIMLTPFIPCSAKLPIISLFAGYFFRDHSGLASASLYFLAVFVILISAYLMKKVLFKGKTSSFILELPEYKMPNFKYVFFDVTSKAGAFIQRAGSIILMASIVIWFLISFSWNLTYGVEANQSMLASIGNALAWIFYPMLGEWSWGATVSAVQGLVAKEQVVASMAIIAGYSEQTSEGLLIFGSGAFSFFTGASAYAFMVFNLFSAPCFGAIGAMRQELGTAKRMWGAVFFQTGIAWGLAVIVFNIGRFIEVIIL</sequence>
<dbReference type="Proteomes" id="UP001431532">
    <property type="component" value="Unassembled WGS sequence"/>
</dbReference>
<dbReference type="NCBIfam" id="TIGR00231">
    <property type="entry name" value="small_GTP"/>
    <property type="match status" value="1"/>
</dbReference>
<protein>
    <recommendedName>
        <fullName evidence="14 17">Ferrous iron transport protein B</fullName>
    </recommendedName>
</protein>
<keyword evidence="6" id="KW-0997">Cell inner membrane</keyword>
<dbReference type="InterPro" id="IPR027417">
    <property type="entry name" value="P-loop_NTPase"/>
</dbReference>
<dbReference type="InterPro" id="IPR003373">
    <property type="entry name" value="Fe2_transport_prot-B"/>
</dbReference>
<evidence type="ECO:0000259" key="18">
    <source>
        <dbReference type="PROSITE" id="PS51711"/>
    </source>
</evidence>
<evidence type="ECO:0000256" key="10">
    <source>
        <dbReference type="ARBA" id="ARBA00023004"/>
    </source>
</evidence>
<dbReference type="AlphaFoldDB" id="A0AAW6U5F2"/>
<evidence type="ECO:0000256" key="17">
    <source>
        <dbReference type="RuleBase" id="RU362098"/>
    </source>
</evidence>
<dbReference type="GO" id="GO:0005886">
    <property type="term" value="C:plasma membrane"/>
    <property type="evidence" value="ECO:0007669"/>
    <property type="project" value="UniProtKB-SubCell"/>
</dbReference>
<evidence type="ECO:0000256" key="16">
    <source>
        <dbReference type="PIRSR" id="PIRSR603373-2"/>
    </source>
</evidence>
<feature type="binding site" evidence="15">
    <location>
        <begin position="111"/>
        <end position="114"/>
    </location>
    <ligand>
        <name>GTP</name>
        <dbReference type="ChEBI" id="CHEBI:37565"/>
        <label>1</label>
    </ligand>
</feature>
<keyword evidence="8 15" id="KW-0547">Nucleotide-binding</keyword>
<feature type="binding site" evidence="16">
    <location>
        <position position="22"/>
    </location>
    <ligand>
        <name>Mg(2+)</name>
        <dbReference type="ChEBI" id="CHEBI:18420"/>
        <label>1</label>
    </ligand>
</feature>
<feature type="transmembrane region" description="Helical" evidence="17">
    <location>
        <begin position="266"/>
        <end position="288"/>
    </location>
</feature>
<dbReference type="FunFam" id="3.40.50.300:FF:000426">
    <property type="entry name" value="Ferrous iron transport protein B"/>
    <property type="match status" value="1"/>
</dbReference>
<dbReference type="InterPro" id="IPR050860">
    <property type="entry name" value="FeoB_GTPase"/>
</dbReference>
<dbReference type="Gene3D" id="3.40.50.300">
    <property type="entry name" value="P-loop containing nucleotide triphosphate hydrolases"/>
    <property type="match status" value="1"/>
</dbReference>
<evidence type="ECO:0000256" key="2">
    <source>
        <dbReference type="ARBA" id="ARBA00004429"/>
    </source>
</evidence>
<feature type="transmembrane region" description="Helical" evidence="17">
    <location>
        <begin position="584"/>
        <end position="611"/>
    </location>
</feature>
<name>A0AAW6U5F2_9MOLU</name>
<comment type="subcellular location">
    <subcellularLocation>
        <location evidence="2 17">Cell inner membrane</location>
        <topology evidence="2 17">Multi-pass membrane protein</topology>
    </subcellularLocation>
</comment>
<keyword evidence="16" id="KW-0460">Magnesium</keyword>
<keyword evidence="11" id="KW-0406">Ion transport</keyword>
<evidence type="ECO:0000256" key="6">
    <source>
        <dbReference type="ARBA" id="ARBA00022519"/>
    </source>
</evidence>
<feature type="binding site" evidence="16">
    <location>
        <position position="21"/>
    </location>
    <ligand>
        <name>Mg(2+)</name>
        <dbReference type="ChEBI" id="CHEBI:18420"/>
        <label>2</label>
    </ligand>
</feature>
<evidence type="ECO:0000256" key="5">
    <source>
        <dbReference type="ARBA" id="ARBA00022496"/>
    </source>
</evidence>
<evidence type="ECO:0000256" key="13">
    <source>
        <dbReference type="ARBA" id="ARBA00023136"/>
    </source>
</evidence>
<keyword evidence="4" id="KW-1003">Cell membrane</keyword>
<evidence type="ECO:0000313" key="19">
    <source>
        <dbReference type="EMBL" id="MDI6453142.1"/>
    </source>
</evidence>
<comment type="function">
    <text evidence="1 17">Probable transporter of a GTP-driven Fe(2+) uptake system.</text>
</comment>
<comment type="similarity">
    <text evidence="17">Belongs to the TRAFAC class TrmE-Era-EngA-EngB-Septin-like GTPase superfamily. FeoB GTPase (TC 9.A.8) family.</text>
</comment>
<dbReference type="Pfam" id="PF07664">
    <property type="entry name" value="FeoB_C"/>
    <property type="match status" value="1"/>
</dbReference>
<keyword evidence="3 17" id="KW-0813">Transport</keyword>
<feature type="transmembrane region" description="Helical" evidence="17">
    <location>
        <begin position="540"/>
        <end position="563"/>
    </location>
</feature>
<dbReference type="NCBIfam" id="TIGR00437">
    <property type="entry name" value="feoB"/>
    <property type="match status" value="1"/>
</dbReference>
<dbReference type="PROSITE" id="PS51711">
    <property type="entry name" value="G_FEOB"/>
    <property type="match status" value="1"/>
</dbReference>
<accession>A0AAW6U5F2</accession>
<evidence type="ECO:0000256" key="8">
    <source>
        <dbReference type="ARBA" id="ARBA00022741"/>
    </source>
</evidence>
<dbReference type="PANTHER" id="PTHR43185:SF1">
    <property type="entry name" value="FE(2+) TRANSPORTER FEOB"/>
    <property type="match status" value="1"/>
</dbReference>
<reference evidence="19" key="1">
    <citation type="submission" date="2023-05" db="EMBL/GenBank/DDBJ databases">
        <title>Mariniplasma microaerophilum sp. nov., a novel anaerobic mollicute isolated from terrestrial mud volcano, Taman Peninsula, Russia.</title>
        <authorList>
            <person name="Khomyakova M.A."/>
            <person name="Merkel A.Y."/>
            <person name="Slobodkin A.I."/>
        </authorList>
    </citation>
    <scope>NUCLEOTIDE SEQUENCE</scope>
    <source>
        <strain evidence="19">M4Ah</strain>
    </source>
</reference>
<keyword evidence="10 17" id="KW-0408">Iron</keyword>
<keyword evidence="12 15" id="KW-0342">GTP-binding</keyword>
<dbReference type="SUPFAM" id="SSF52540">
    <property type="entry name" value="P-loop containing nucleoside triphosphate hydrolases"/>
    <property type="match status" value="1"/>
</dbReference>
<evidence type="ECO:0000256" key="15">
    <source>
        <dbReference type="PIRSR" id="PIRSR603373-1"/>
    </source>
</evidence>
<dbReference type="EMBL" id="JASCXW010000018">
    <property type="protein sequence ID" value="MDI6453142.1"/>
    <property type="molecule type" value="Genomic_DNA"/>
</dbReference>
<dbReference type="GO" id="GO:0005525">
    <property type="term" value="F:GTP binding"/>
    <property type="evidence" value="ECO:0007669"/>
    <property type="project" value="UniProtKB-KW"/>
</dbReference>
<dbReference type="RefSeq" id="WP_282839571.1">
    <property type="nucleotide sequence ID" value="NZ_JASCXW010000018.1"/>
</dbReference>
<dbReference type="InterPro" id="IPR041069">
    <property type="entry name" value="FeoB_Cyto"/>
</dbReference>
<feature type="binding site" evidence="16">
    <location>
        <position position="18"/>
    </location>
    <ligand>
        <name>Mg(2+)</name>
        <dbReference type="ChEBI" id="CHEBI:18420"/>
        <label>2</label>
    </ligand>
</feature>
<organism evidence="19 20">
    <name type="scientific">Peloplasma aerotolerans</name>
    <dbReference type="NCBI Taxonomy" id="3044389"/>
    <lineage>
        <taxon>Bacteria</taxon>
        <taxon>Bacillati</taxon>
        <taxon>Mycoplasmatota</taxon>
        <taxon>Mollicutes</taxon>
        <taxon>Acholeplasmatales</taxon>
        <taxon>Acholeplasmataceae</taxon>
        <taxon>Peloplasma</taxon>
    </lineage>
</organism>
<dbReference type="CDD" id="cd01879">
    <property type="entry name" value="FeoB"/>
    <property type="match status" value="1"/>
</dbReference>
<dbReference type="Pfam" id="PF02421">
    <property type="entry name" value="FeoB_N"/>
    <property type="match status" value="1"/>
</dbReference>
<dbReference type="InterPro" id="IPR006073">
    <property type="entry name" value="GTP-bd"/>
</dbReference>
<dbReference type="InterPro" id="IPR030389">
    <property type="entry name" value="G_FEOB_dom"/>
</dbReference>
<evidence type="ECO:0000313" key="20">
    <source>
        <dbReference type="Proteomes" id="UP001431532"/>
    </source>
</evidence>
<feature type="domain" description="FeoB-type G" evidence="18">
    <location>
        <begin position="1"/>
        <end position="160"/>
    </location>
</feature>
<keyword evidence="7 17" id="KW-0812">Transmembrane</keyword>
<evidence type="ECO:0000256" key="11">
    <source>
        <dbReference type="ARBA" id="ARBA00023065"/>
    </source>
</evidence>
<feature type="transmembrane region" description="Helical" evidence="17">
    <location>
        <begin position="437"/>
        <end position="457"/>
    </location>
</feature>
<dbReference type="Gene3D" id="1.10.287.1770">
    <property type="match status" value="1"/>
</dbReference>
<dbReference type="InterPro" id="IPR011642">
    <property type="entry name" value="Gate_dom"/>
</dbReference>
<keyword evidence="5 17" id="KW-0410">Iron transport</keyword>
<feature type="binding site" evidence="15">
    <location>
        <begin position="32"/>
        <end position="36"/>
    </location>
    <ligand>
        <name>GTP</name>
        <dbReference type="ChEBI" id="CHEBI:37565"/>
        <label>1</label>
    </ligand>
</feature>
<evidence type="ECO:0000256" key="4">
    <source>
        <dbReference type="ARBA" id="ARBA00022475"/>
    </source>
</evidence>
<comment type="caution">
    <text evidence="19">The sequence shown here is derived from an EMBL/GenBank/DDBJ whole genome shotgun (WGS) entry which is preliminary data.</text>
</comment>
<feature type="binding site" evidence="15">
    <location>
        <begin position="7"/>
        <end position="14"/>
    </location>
    <ligand>
        <name>GTP</name>
        <dbReference type="ChEBI" id="CHEBI:37565"/>
        <label>1</label>
    </ligand>
</feature>
<dbReference type="InterPro" id="IPR005225">
    <property type="entry name" value="Small_GTP-bd"/>
</dbReference>
<keyword evidence="16" id="KW-0479">Metal-binding</keyword>
<feature type="transmembrane region" description="Helical" evidence="17">
    <location>
        <begin position="410"/>
        <end position="431"/>
    </location>
</feature>
<evidence type="ECO:0000256" key="14">
    <source>
        <dbReference type="NCBIfam" id="TIGR00437"/>
    </source>
</evidence>
<gene>
    <name evidence="19" type="primary">feoB</name>
    <name evidence="19" type="ORF">QJ521_06175</name>
</gene>
<evidence type="ECO:0000256" key="3">
    <source>
        <dbReference type="ARBA" id="ARBA00022448"/>
    </source>
</evidence>
<dbReference type="PRINTS" id="PR00326">
    <property type="entry name" value="GTP1OBG"/>
</dbReference>
<keyword evidence="9 17" id="KW-1133">Transmembrane helix</keyword>
<feature type="transmembrane region" description="Helical" evidence="17">
    <location>
        <begin position="631"/>
        <end position="652"/>
    </location>
</feature>
<keyword evidence="20" id="KW-1185">Reference proteome</keyword>
<feature type="transmembrane region" description="Helical" evidence="17">
    <location>
        <begin position="499"/>
        <end position="520"/>
    </location>
</feature>
<keyword evidence="13 17" id="KW-0472">Membrane</keyword>
<dbReference type="Pfam" id="PF07670">
    <property type="entry name" value="Gate"/>
    <property type="match status" value="2"/>
</dbReference>
<dbReference type="PANTHER" id="PTHR43185">
    <property type="entry name" value="FERROUS IRON TRANSPORT PROTEIN B"/>
    <property type="match status" value="1"/>
</dbReference>
<feature type="binding site" evidence="15">
    <location>
        <begin position="51"/>
        <end position="54"/>
    </location>
    <ligand>
        <name>GTP</name>
        <dbReference type="ChEBI" id="CHEBI:37565"/>
        <label>1</label>
    </ligand>
</feature>